<dbReference type="Gene3D" id="3.40.50.620">
    <property type="entry name" value="HUPs"/>
    <property type="match status" value="1"/>
</dbReference>
<dbReference type="Proteomes" id="UP000054558">
    <property type="component" value="Unassembled WGS sequence"/>
</dbReference>
<dbReference type="Pfam" id="PF00582">
    <property type="entry name" value="Usp"/>
    <property type="match status" value="1"/>
</dbReference>
<evidence type="ECO:0000313" key="2">
    <source>
        <dbReference type="EMBL" id="GAQ83962.1"/>
    </source>
</evidence>
<organism evidence="2 3">
    <name type="scientific">Klebsormidium nitens</name>
    <name type="common">Green alga</name>
    <name type="synonym">Ulothrix nitens</name>
    <dbReference type="NCBI Taxonomy" id="105231"/>
    <lineage>
        <taxon>Eukaryota</taxon>
        <taxon>Viridiplantae</taxon>
        <taxon>Streptophyta</taxon>
        <taxon>Klebsormidiophyceae</taxon>
        <taxon>Klebsormidiales</taxon>
        <taxon>Klebsormidiaceae</taxon>
        <taxon>Klebsormidium</taxon>
    </lineage>
</organism>
<dbReference type="InterPro" id="IPR006016">
    <property type="entry name" value="UspA"/>
</dbReference>
<dbReference type="CDD" id="cd23659">
    <property type="entry name" value="USP_At3g01520-like"/>
    <property type="match status" value="1"/>
</dbReference>
<dbReference type="PANTHER" id="PTHR31964">
    <property type="entry name" value="ADENINE NUCLEOTIDE ALPHA HYDROLASES-LIKE SUPERFAMILY PROTEIN"/>
    <property type="match status" value="1"/>
</dbReference>
<dbReference type="STRING" id="105231.A0A1Y1I1X5"/>
<sequence length="200" mass="21389">MPSEPVKVSAVGSTMAEATFGGASSASAARPRREGAHGARTVLCAIDGSEHSHRAFHFALHKIICGPEDRVILFHALKPLNIFNHPVILNMTTEERAAVVRQSEAAARESLKVFQERAASTGVRTELVVVVGDPREQVSKYVSEHPVDMVVLGARGAADSSTPPHNNRFRLGSVSSHLVQHCPVPTVVVPEPRDTRALGG</sequence>
<name>A0A1Y1I1X5_KLENI</name>
<dbReference type="InterPro" id="IPR014729">
    <property type="entry name" value="Rossmann-like_a/b/a_fold"/>
</dbReference>
<gene>
    <name evidence="2" type="ORF">KFL_001700170</name>
</gene>
<protein>
    <submittedName>
        <fullName evidence="2">Universal stress protein family protein</fullName>
    </submittedName>
</protein>
<proteinExistence type="predicted"/>
<evidence type="ECO:0000259" key="1">
    <source>
        <dbReference type="Pfam" id="PF00582"/>
    </source>
</evidence>
<dbReference type="OrthoDB" id="843225at2759"/>
<dbReference type="SUPFAM" id="SSF52402">
    <property type="entry name" value="Adenine nucleotide alpha hydrolases-like"/>
    <property type="match status" value="1"/>
</dbReference>
<dbReference type="AlphaFoldDB" id="A0A1Y1I1X5"/>
<dbReference type="PRINTS" id="PR01438">
    <property type="entry name" value="UNVRSLSTRESS"/>
</dbReference>
<evidence type="ECO:0000313" key="3">
    <source>
        <dbReference type="Proteomes" id="UP000054558"/>
    </source>
</evidence>
<dbReference type="EMBL" id="DF237119">
    <property type="protein sequence ID" value="GAQ83962.1"/>
    <property type="molecule type" value="Genomic_DNA"/>
</dbReference>
<dbReference type="OMA" id="LCHVFPT"/>
<accession>A0A1Y1I1X5</accession>
<reference evidence="2 3" key="1">
    <citation type="journal article" date="2014" name="Nat. Commun.">
        <title>Klebsormidium flaccidum genome reveals primary factors for plant terrestrial adaptation.</title>
        <authorList>
            <person name="Hori K."/>
            <person name="Maruyama F."/>
            <person name="Fujisawa T."/>
            <person name="Togashi T."/>
            <person name="Yamamoto N."/>
            <person name="Seo M."/>
            <person name="Sato S."/>
            <person name="Yamada T."/>
            <person name="Mori H."/>
            <person name="Tajima N."/>
            <person name="Moriyama T."/>
            <person name="Ikeuchi M."/>
            <person name="Watanabe M."/>
            <person name="Wada H."/>
            <person name="Kobayashi K."/>
            <person name="Saito M."/>
            <person name="Masuda T."/>
            <person name="Sasaki-Sekimoto Y."/>
            <person name="Mashiguchi K."/>
            <person name="Awai K."/>
            <person name="Shimojima M."/>
            <person name="Masuda S."/>
            <person name="Iwai M."/>
            <person name="Nobusawa T."/>
            <person name="Narise T."/>
            <person name="Kondo S."/>
            <person name="Saito H."/>
            <person name="Sato R."/>
            <person name="Murakawa M."/>
            <person name="Ihara Y."/>
            <person name="Oshima-Yamada Y."/>
            <person name="Ohtaka K."/>
            <person name="Satoh M."/>
            <person name="Sonobe K."/>
            <person name="Ishii M."/>
            <person name="Ohtani R."/>
            <person name="Kanamori-Sato M."/>
            <person name="Honoki R."/>
            <person name="Miyazaki D."/>
            <person name="Mochizuki H."/>
            <person name="Umetsu J."/>
            <person name="Higashi K."/>
            <person name="Shibata D."/>
            <person name="Kamiya Y."/>
            <person name="Sato N."/>
            <person name="Nakamura Y."/>
            <person name="Tabata S."/>
            <person name="Ida S."/>
            <person name="Kurokawa K."/>
            <person name="Ohta H."/>
        </authorList>
    </citation>
    <scope>NUCLEOTIDE SEQUENCE [LARGE SCALE GENOMIC DNA]</scope>
    <source>
        <strain evidence="2 3">NIES-2285</strain>
    </source>
</reference>
<keyword evidence="3" id="KW-1185">Reference proteome</keyword>
<dbReference type="PANTHER" id="PTHR31964:SF144">
    <property type="entry name" value="USPA DOMAIN-CONTAINING PROTEIN"/>
    <property type="match status" value="1"/>
</dbReference>
<dbReference type="InterPro" id="IPR006015">
    <property type="entry name" value="Universal_stress_UspA"/>
</dbReference>
<feature type="domain" description="UspA" evidence="1">
    <location>
        <begin position="40"/>
        <end position="190"/>
    </location>
</feature>